<keyword evidence="3" id="KW-1003">Cell membrane</keyword>
<feature type="transmembrane region" description="Helical" evidence="7">
    <location>
        <begin position="105"/>
        <end position="133"/>
    </location>
</feature>
<accession>A0A1W1BQ44</accession>
<feature type="transmembrane region" description="Helical" evidence="7">
    <location>
        <begin position="64"/>
        <end position="84"/>
    </location>
</feature>
<proteinExistence type="predicted"/>
<sequence length="263" mass="31304">MLDFLKAIFQNKKLLWSLTKNDFKQKYVGNFLGVFWALIQPTATVLIFWFVFQVGFKSKPVDNFPFILWLIVGLFPWFFFSEAFMNGTNSILQNSFLVKKVVFRVSLLPVIPLLSALLVHIFFIFLMFGMFIFYGHMPEIYWLQIFYYLTAMCVLLLGLSWITSSVVVFFKDMGQLVSIVIQFGFWLTPIFWNISMIPEKYHWLIRLNPLVYIIEGYRSSMIYHKWFWEDMSMTVYYWLFTAVIFIVGGLTFKKLRPHFADVL</sequence>
<dbReference type="Pfam" id="PF01061">
    <property type="entry name" value="ABC2_membrane"/>
    <property type="match status" value="1"/>
</dbReference>
<evidence type="ECO:0000256" key="5">
    <source>
        <dbReference type="ARBA" id="ARBA00022989"/>
    </source>
</evidence>
<evidence type="ECO:0000256" key="6">
    <source>
        <dbReference type="ARBA" id="ARBA00023136"/>
    </source>
</evidence>
<feature type="transmembrane region" description="Helical" evidence="7">
    <location>
        <begin position="176"/>
        <end position="194"/>
    </location>
</feature>
<dbReference type="GO" id="GO:0005886">
    <property type="term" value="C:plasma membrane"/>
    <property type="evidence" value="ECO:0007669"/>
    <property type="project" value="UniProtKB-SubCell"/>
</dbReference>
<evidence type="ECO:0000256" key="2">
    <source>
        <dbReference type="ARBA" id="ARBA00022448"/>
    </source>
</evidence>
<dbReference type="InterPro" id="IPR013525">
    <property type="entry name" value="ABC2_TM"/>
</dbReference>
<dbReference type="AlphaFoldDB" id="A0A1W1BQ44"/>
<dbReference type="PANTHER" id="PTHR30413">
    <property type="entry name" value="INNER MEMBRANE TRANSPORT PERMEASE"/>
    <property type="match status" value="1"/>
</dbReference>
<organism evidence="9">
    <name type="scientific">hydrothermal vent metagenome</name>
    <dbReference type="NCBI Taxonomy" id="652676"/>
    <lineage>
        <taxon>unclassified sequences</taxon>
        <taxon>metagenomes</taxon>
        <taxon>ecological metagenomes</taxon>
    </lineage>
</organism>
<keyword evidence="4 7" id="KW-0812">Transmembrane</keyword>
<keyword evidence="2" id="KW-0813">Transport</keyword>
<evidence type="ECO:0000256" key="7">
    <source>
        <dbReference type="SAM" id="Phobius"/>
    </source>
</evidence>
<feature type="transmembrane region" description="Helical" evidence="7">
    <location>
        <begin position="235"/>
        <end position="252"/>
    </location>
</feature>
<dbReference type="PROSITE" id="PS51012">
    <property type="entry name" value="ABC_TM2"/>
    <property type="match status" value="1"/>
</dbReference>
<feature type="transmembrane region" description="Helical" evidence="7">
    <location>
        <begin position="145"/>
        <end position="169"/>
    </location>
</feature>
<evidence type="ECO:0000256" key="1">
    <source>
        <dbReference type="ARBA" id="ARBA00004651"/>
    </source>
</evidence>
<dbReference type="EMBL" id="FPHL01000010">
    <property type="protein sequence ID" value="SFV55592.1"/>
    <property type="molecule type" value="Genomic_DNA"/>
</dbReference>
<keyword evidence="5 7" id="KW-1133">Transmembrane helix</keyword>
<reference evidence="9" key="1">
    <citation type="submission" date="2016-10" db="EMBL/GenBank/DDBJ databases">
        <authorList>
            <person name="de Groot N.N."/>
        </authorList>
    </citation>
    <scope>NUCLEOTIDE SEQUENCE</scope>
</reference>
<evidence type="ECO:0000256" key="3">
    <source>
        <dbReference type="ARBA" id="ARBA00022475"/>
    </source>
</evidence>
<gene>
    <name evidence="9" type="ORF">MNB_SV-10-789</name>
</gene>
<feature type="transmembrane region" description="Helical" evidence="7">
    <location>
        <begin position="27"/>
        <end position="52"/>
    </location>
</feature>
<keyword evidence="6 7" id="KW-0472">Membrane</keyword>
<dbReference type="GO" id="GO:0140359">
    <property type="term" value="F:ABC-type transporter activity"/>
    <property type="evidence" value="ECO:0007669"/>
    <property type="project" value="InterPro"/>
</dbReference>
<evidence type="ECO:0000313" key="9">
    <source>
        <dbReference type="EMBL" id="SFV55592.1"/>
    </source>
</evidence>
<feature type="domain" description="ABC transmembrane type-2" evidence="8">
    <location>
        <begin position="32"/>
        <end position="255"/>
    </location>
</feature>
<protein>
    <submittedName>
        <fullName evidence="9">Teichoic acid translocation permease protein TagG</fullName>
    </submittedName>
</protein>
<name>A0A1W1BQ44_9ZZZZ</name>
<dbReference type="PANTHER" id="PTHR30413:SF10">
    <property type="entry name" value="CAPSULE POLYSACCHARIDE EXPORT INNER-MEMBRANE PROTEIN CTRC"/>
    <property type="match status" value="1"/>
</dbReference>
<evidence type="ECO:0000259" key="8">
    <source>
        <dbReference type="PROSITE" id="PS51012"/>
    </source>
</evidence>
<dbReference type="GO" id="GO:0015920">
    <property type="term" value="P:lipopolysaccharide transport"/>
    <property type="evidence" value="ECO:0007669"/>
    <property type="project" value="TreeGrafter"/>
</dbReference>
<evidence type="ECO:0000256" key="4">
    <source>
        <dbReference type="ARBA" id="ARBA00022692"/>
    </source>
</evidence>
<comment type="subcellular location">
    <subcellularLocation>
        <location evidence="1">Cell membrane</location>
        <topology evidence="1">Multi-pass membrane protein</topology>
    </subcellularLocation>
</comment>
<dbReference type="InterPro" id="IPR047817">
    <property type="entry name" value="ABC2_TM_bact-type"/>
</dbReference>